<dbReference type="SUPFAM" id="SSF52058">
    <property type="entry name" value="L domain-like"/>
    <property type="match status" value="1"/>
</dbReference>
<dbReference type="STRING" id="520822.A0A151I4B5"/>
<dbReference type="PRINTS" id="PR00019">
    <property type="entry name" value="LEURICHRPT"/>
</dbReference>
<dbReference type="Proteomes" id="UP000078540">
    <property type="component" value="Unassembled WGS sequence"/>
</dbReference>
<dbReference type="InterPro" id="IPR050216">
    <property type="entry name" value="LRR_domain-containing"/>
</dbReference>
<dbReference type="InterPro" id="IPR032675">
    <property type="entry name" value="LRR_dom_sf"/>
</dbReference>
<evidence type="ECO:0000313" key="3">
    <source>
        <dbReference type="EMBL" id="KYM84871.1"/>
    </source>
</evidence>
<dbReference type="PANTHER" id="PTHR48051:SF46">
    <property type="entry name" value="LEUCINE RICH REPEAT-CONTAINING DOMAIN PROTEIN"/>
    <property type="match status" value="1"/>
</dbReference>
<keyword evidence="1" id="KW-0433">Leucine-rich repeat</keyword>
<dbReference type="EMBL" id="KQ976456">
    <property type="protein sequence ID" value="KYM84871.1"/>
    <property type="molecule type" value="Genomic_DNA"/>
</dbReference>
<name>A0A151I4B5_9HYME</name>
<evidence type="ECO:0000256" key="1">
    <source>
        <dbReference type="ARBA" id="ARBA00022614"/>
    </source>
</evidence>
<dbReference type="Gene3D" id="3.80.10.10">
    <property type="entry name" value="Ribonuclease Inhibitor"/>
    <property type="match status" value="2"/>
</dbReference>
<evidence type="ECO:0000313" key="4">
    <source>
        <dbReference type="Proteomes" id="UP000078540"/>
    </source>
</evidence>
<dbReference type="AlphaFoldDB" id="A0A151I4B5"/>
<dbReference type="PANTHER" id="PTHR48051">
    <property type="match status" value="1"/>
</dbReference>
<dbReference type="PROSITE" id="PS51450">
    <property type="entry name" value="LRR"/>
    <property type="match status" value="1"/>
</dbReference>
<keyword evidence="2" id="KW-0677">Repeat</keyword>
<dbReference type="GO" id="GO:0005737">
    <property type="term" value="C:cytoplasm"/>
    <property type="evidence" value="ECO:0007669"/>
    <property type="project" value="TreeGrafter"/>
</dbReference>
<organism evidence="3 4">
    <name type="scientific">Atta colombica</name>
    <dbReference type="NCBI Taxonomy" id="520822"/>
    <lineage>
        <taxon>Eukaryota</taxon>
        <taxon>Metazoa</taxon>
        <taxon>Ecdysozoa</taxon>
        <taxon>Arthropoda</taxon>
        <taxon>Hexapoda</taxon>
        <taxon>Insecta</taxon>
        <taxon>Pterygota</taxon>
        <taxon>Neoptera</taxon>
        <taxon>Endopterygota</taxon>
        <taxon>Hymenoptera</taxon>
        <taxon>Apocrita</taxon>
        <taxon>Aculeata</taxon>
        <taxon>Formicoidea</taxon>
        <taxon>Formicidae</taxon>
        <taxon>Myrmicinae</taxon>
        <taxon>Atta</taxon>
    </lineage>
</organism>
<reference evidence="3 4" key="1">
    <citation type="submission" date="2015-09" db="EMBL/GenBank/DDBJ databases">
        <title>Atta colombica WGS genome.</title>
        <authorList>
            <person name="Nygaard S."/>
            <person name="Hu H."/>
            <person name="Boomsma J."/>
            <person name="Zhang G."/>
        </authorList>
    </citation>
    <scope>NUCLEOTIDE SEQUENCE [LARGE SCALE GENOMIC DNA]</scope>
    <source>
        <strain evidence="3">Treedump-2</strain>
        <tissue evidence="3">Whole body</tissue>
    </source>
</reference>
<evidence type="ECO:0000256" key="2">
    <source>
        <dbReference type="ARBA" id="ARBA00022737"/>
    </source>
</evidence>
<keyword evidence="4" id="KW-1185">Reference proteome</keyword>
<sequence length="195" mass="23420">MTYFLEKLTTTNFQNLTHINLSNNKITNLPKNFGTLPCIQWLDLSYNRLGIRGQYKWLWIEQFAIQKSLIFLNISYNLLKELPVYIDKLRTLRELKISHNMLQRLPKRIINLKNLEILDVSYNWLLYLPPTLFFVNRCLRTLDISMNPFLSTDLHYTVGEYNVIPSLIELSSNILLNHRFVAVTFIYYFHLRYFY</sequence>
<protein>
    <submittedName>
        <fullName evidence="3">Leucine-rich repeat-containing protein 7</fullName>
    </submittedName>
</protein>
<dbReference type="InterPro" id="IPR003591">
    <property type="entry name" value="Leu-rich_rpt_typical-subtyp"/>
</dbReference>
<gene>
    <name evidence="3" type="ORF">ALC53_05020</name>
</gene>
<accession>A0A151I4B5</accession>
<dbReference type="Pfam" id="PF13855">
    <property type="entry name" value="LRR_8"/>
    <property type="match status" value="2"/>
</dbReference>
<dbReference type="InterPro" id="IPR001611">
    <property type="entry name" value="Leu-rich_rpt"/>
</dbReference>
<proteinExistence type="predicted"/>
<dbReference type="SMART" id="SM00364">
    <property type="entry name" value="LRR_BAC"/>
    <property type="match status" value="4"/>
</dbReference>
<dbReference type="SMART" id="SM00369">
    <property type="entry name" value="LRR_TYP"/>
    <property type="match status" value="3"/>
</dbReference>